<dbReference type="RefSeq" id="WP_018367145.1">
    <property type="nucleotide sequence ID" value="NZ_CP104407.1"/>
</dbReference>
<keyword evidence="2" id="KW-1185">Reference proteome</keyword>
<name>A0ABY9LGE7_9STRE</name>
<proteinExistence type="predicted"/>
<protein>
    <submittedName>
        <fullName evidence="1">Uncharacterized protein</fullName>
    </submittedName>
</protein>
<evidence type="ECO:0000313" key="2">
    <source>
        <dbReference type="Proteomes" id="UP001238096"/>
    </source>
</evidence>
<evidence type="ECO:0000313" key="1">
    <source>
        <dbReference type="EMBL" id="WMB27838.1"/>
    </source>
</evidence>
<reference evidence="2" key="1">
    <citation type="submission" date="2022-10" db="EMBL/GenBank/DDBJ databases">
        <title>Streptococcus didelphis as causative of fatal infections in opossums (Didelphis albiventris).</title>
        <authorList>
            <person name="Breyer G.M."/>
            <person name="Da Silva M.E.R.J."/>
            <person name="Siqueira F.M."/>
        </authorList>
    </citation>
    <scope>NUCLEOTIDE SEQUENCE [LARGE SCALE GENOMIC DNA]</scope>
    <source>
        <strain evidence="2">LBVP101/21</strain>
    </source>
</reference>
<accession>A0ABY9LGE7</accession>
<sequence length="101" mass="11208">MGIASDYIFSEASDYITGKKDIKALKKKLYKMLVTDVYAPQIKSKRRSIASTYDEEITTTATNAKASITSISGQIDTAIKGQFRTKVETVLETNNTKYDAI</sequence>
<dbReference type="EMBL" id="CP110509">
    <property type="protein sequence ID" value="WMB27838.1"/>
    <property type="molecule type" value="Genomic_DNA"/>
</dbReference>
<dbReference type="Proteomes" id="UP001238096">
    <property type="component" value="Chromosome"/>
</dbReference>
<gene>
    <name evidence="1" type="ORF">N1496_07215</name>
</gene>
<organism evidence="1 2">
    <name type="scientific">Streptococcus didelphis</name>
    <dbReference type="NCBI Taxonomy" id="102886"/>
    <lineage>
        <taxon>Bacteria</taxon>
        <taxon>Bacillati</taxon>
        <taxon>Bacillota</taxon>
        <taxon>Bacilli</taxon>
        <taxon>Lactobacillales</taxon>
        <taxon>Streptococcaceae</taxon>
        <taxon>Streptococcus</taxon>
    </lineage>
</organism>